<evidence type="ECO:0000313" key="2">
    <source>
        <dbReference type="EMBL" id="CAL1673602.1"/>
    </source>
</evidence>
<reference evidence="2 3" key="1">
    <citation type="submission" date="2024-04" db="EMBL/GenBank/DDBJ databases">
        <authorList>
            <consortium name="Molecular Ecology Group"/>
        </authorList>
    </citation>
    <scope>NUCLEOTIDE SEQUENCE [LARGE SCALE GENOMIC DNA]</scope>
</reference>
<accession>A0AAV2N1H5</accession>
<name>A0AAV2N1H5_9HYME</name>
<keyword evidence="3" id="KW-1185">Reference proteome</keyword>
<protein>
    <submittedName>
        <fullName evidence="2">Uncharacterized protein</fullName>
    </submittedName>
</protein>
<dbReference type="AlphaFoldDB" id="A0AAV2N1H5"/>
<organism evidence="2 3">
    <name type="scientific">Lasius platythorax</name>
    <dbReference type="NCBI Taxonomy" id="488582"/>
    <lineage>
        <taxon>Eukaryota</taxon>
        <taxon>Metazoa</taxon>
        <taxon>Ecdysozoa</taxon>
        <taxon>Arthropoda</taxon>
        <taxon>Hexapoda</taxon>
        <taxon>Insecta</taxon>
        <taxon>Pterygota</taxon>
        <taxon>Neoptera</taxon>
        <taxon>Endopterygota</taxon>
        <taxon>Hymenoptera</taxon>
        <taxon>Apocrita</taxon>
        <taxon>Aculeata</taxon>
        <taxon>Formicoidea</taxon>
        <taxon>Formicidae</taxon>
        <taxon>Formicinae</taxon>
        <taxon>Lasius</taxon>
        <taxon>Lasius</taxon>
    </lineage>
</organism>
<evidence type="ECO:0000256" key="1">
    <source>
        <dbReference type="SAM" id="Phobius"/>
    </source>
</evidence>
<dbReference type="Proteomes" id="UP001497644">
    <property type="component" value="Chromosome 1"/>
</dbReference>
<dbReference type="EMBL" id="OZ034824">
    <property type="protein sequence ID" value="CAL1673602.1"/>
    <property type="molecule type" value="Genomic_DNA"/>
</dbReference>
<keyword evidence="1" id="KW-1133">Transmembrane helix</keyword>
<keyword evidence="1" id="KW-0472">Membrane</keyword>
<gene>
    <name evidence="2" type="ORF">LPLAT_LOCUS457</name>
</gene>
<proteinExistence type="predicted"/>
<evidence type="ECO:0000313" key="3">
    <source>
        <dbReference type="Proteomes" id="UP001497644"/>
    </source>
</evidence>
<feature type="transmembrane region" description="Helical" evidence="1">
    <location>
        <begin position="45"/>
        <end position="64"/>
    </location>
</feature>
<keyword evidence="1" id="KW-0812">Transmembrane</keyword>
<sequence length="79" mass="9146">MATWGKPVPEISSPKGYEDTARALRIATVECIPERDSRQLKMNELSARLYIFAFLYFSFLYTLLWRDNQNSVHSAFLIG</sequence>